<reference evidence="2 3" key="1">
    <citation type="submission" date="2016-10" db="EMBL/GenBank/DDBJ databases">
        <authorList>
            <person name="de Groot N.N."/>
        </authorList>
    </citation>
    <scope>NUCLEOTIDE SEQUENCE [LARGE SCALE GENOMIC DNA]</scope>
    <source>
        <strain evidence="2 3">LMG 2247</strain>
    </source>
</reference>
<name>A0A1G7X7J8_9BURK</name>
<gene>
    <name evidence="2" type="ORF">SAMN05216466_105229</name>
</gene>
<accession>A0A1G7X7J8</accession>
<proteinExistence type="predicted"/>
<organism evidence="2 3">
    <name type="scientific">Paraburkholderia phenazinium</name>
    <dbReference type="NCBI Taxonomy" id="60549"/>
    <lineage>
        <taxon>Bacteria</taxon>
        <taxon>Pseudomonadati</taxon>
        <taxon>Pseudomonadota</taxon>
        <taxon>Betaproteobacteria</taxon>
        <taxon>Burkholderiales</taxon>
        <taxon>Burkholderiaceae</taxon>
        <taxon>Paraburkholderia</taxon>
    </lineage>
</organism>
<evidence type="ECO:0000313" key="3">
    <source>
        <dbReference type="Proteomes" id="UP000199706"/>
    </source>
</evidence>
<dbReference type="AlphaFoldDB" id="A0A1G7X7J8"/>
<protein>
    <submittedName>
        <fullName evidence="2">Uncharacterized protein</fullName>
    </submittedName>
</protein>
<evidence type="ECO:0000313" key="2">
    <source>
        <dbReference type="EMBL" id="SDG80131.1"/>
    </source>
</evidence>
<feature type="signal peptide" evidence="1">
    <location>
        <begin position="1"/>
        <end position="31"/>
    </location>
</feature>
<evidence type="ECO:0000256" key="1">
    <source>
        <dbReference type="SAM" id="SignalP"/>
    </source>
</evidence>
<dbReference type="Proteomes" id="UP000199706">
    <property type="component" value="Unassembled WGS sequence"/>
</dbReference>
<keyword evidence="1" id="KW-0732">Signal</keyword>
<sequence length="68" mass="6717">MKLSDFTRPAPCVPAVSAVALATGSSASAHAGPGSLEPVLNAEAAASSQLAIHFSVPLEPATYALAVQ</sequence>
<feature type="chain" id="PRO_5011683859" evidence="1">
    <location>
        <begin position="32"/>
        <end position="68"/>
    </location>
</feature>
<dbReference type="RefSeq" id="WP_090685074.1">
    <property type="nucleotide sequence ID" value="NZ_CADERL010000001.1"/>
</dbReference>
<dbReference type="EMBL" id="FNCJ01000005">
    <property type="protein sequence ID" value="SDG80131.1"/>
    <property type="molecule type" value="Genomic_DNA"/>
</dbReference>